<dbReference type="GO" id="GO:0005615">
    <property type="term" value="C:extracellular space"/>
    <property type="evidence" value="ECO:0007669"/>
    <property type="project" value="InterPro"/>
</dbReference>
<dbReference type="InterPro" id="IPR001842">
    <property type="entry name" value="Peptidase_M36"/>
</dbReference>
<dbReference type="SUPFAM" id="SSF55486">
    <property type="entry name" value="Metalloproteases ('zincins'), catalytic domain"/>
    <property type="match status" value="1"/>
</dbReference>
<name>A0A9P7UL07_9AGAR</name>
<proteinExistence type="inferred from homology"/>
<reference evidence="13" key="1">
    <citation type="journal article" date="2021" name="Genome Biol. Evol.">
        <title>The assembled and annotated genome of the fairy-ring fungus Marasmius oreades.</title>
        <authorList>
            <person name="Hiltunen M."/>
            <person name="Ament-Velasquez S.L."/>
            <person name="Johannesson H."/>
        </authorList>
    </citation>
    <scope>NUCLEOTIDE SEQUENCE</scope>
    <source>
        <strain evidence="13">03SP1</strain>
    </source>
</reference>
<comment type="subcellular location">
    <subcellularLocation>
        <location evidence="1 12">Secreted</location>
    </subcellularLocation>
</comment>
<comment type="cofactor">
    <cofactor evidence="11">
        <name>Zn(2+)</name>
        <dbReference type="ChEBI" id="CHEBI:29105"/>
    </cofactor>
    <text evidence="11">Binds 1 zinc ion per subunit.</text>
</comment>
<dbReference type="PRINTS" id="PR00999">
    <property type="entry name" value="FUNGALYSIN"/>
</dbReference>
<dbReference type="OrthoDB" id="3227768at2759"/>
<evidence type="ECO:0000256" key="1">
    <source>
        <dbReference type="ARBA" id="ARBA00004613"/>
    </source>
</evidence>
<protein>
    <recommendedName>
        <fullName evidence="12">Extracellular metalloproteinase</fullName>
        <ecNumber evidence="12">3.4.24.-</ecNumber>
    </recommendedName>
    <alternativeName>
        <fullName evidence="12">Fungalysin</fullName>
    </alternativeName>
</protein>
<dbReference type="PANTHER" id="PTHR33478:SF1">
    <property type="entry name" value="EXTRACELLULAR METALLOPROTEINASE MEP"/>
    <property type="match status" value="1"/>
</dbReference>
<comment type="caution">
    <text evidence="13">The sequence shown here is derived from an EMBL/GenBank/DDBJ whole genome shotgun (WGS) entry which is preliminary data.</text>
</comment>
<dbReference type="EMBL" id="CM032190">
    <property type="protein sequence ID" value="KAG7086208.1"/>
    <property type="molecule type" value="Genomic_DNA"/>
</dbReference>
<evidence type="ECO:0000256" key="4">
    <source>
        <dbReference type="ARBA" id="ARBA00022670"/>
    </source>
</evidence>
<sequence length="492" mass="53757">MVSFKVATSYALFSVLYTSHANAISWATTSKHATHRSILIGRDLKVEAFHPPSNYKTFGTGLELPMALHADSIKDQSIKSVSSQLKIDPSELVFTSGYGNDIGRVGYVKQMHEGVPFVNAVANVAFKDNKLVAFGQSFVDTNNIAPSAPSVDIENVIPKIEASLQGKRNEIKPTLEYLALQDGRVALVYSFQVQNEETGTWYEAYVDAHSGDLLSVTDFVAEATYKVLPVWKETIVEGLETLVDPQNLASSPQGWHGSGAVETAGNNVVAYKSQQAATTPQWKFQSTYNASQTSSTPNNLDAARTNAFYIINTFHDVLYQYGFTEAAFNFQKDNFGKGGAGNDGVLMSVQDNSGTNNANFATPPDGQSGRCRMYIWTRTSPNRDGTMQNDVPLHEMTHGLTNRMSGGGSARCLQTRESAGMGEGWSDAVADWFAHSNSSLITDFVMGQWVINSSAGIRSYPYSISNTINPLRYSSIGQLIEVHEIGEVRKPF</sequence>
<comment type="similarity">
    <text evidence="2 12">Belongs to the peptidase M36 family.</text>
</comment>
<dbReference type="Gene3D" id="3.10.170.10">
    <property type="match status" value="1"/>
</dbReference>
<dbReference type="GO" id="GO:0008270">
    <property type="term" value="F:zinc ion binding"/>
    <property type="evidence" value="ECO:0007669"/>
    <property type="project" value="InterPro"/>
</dbReference>
<gene>
    <name evidence="13" type="ORF">E1B28_002172</name>
</gene>
<feature type="binding site" evidence="11">
    <location>
        <position position="394"/>
    </location>
    <ligand>
        <name>Zn(2+)</name>
        <dbReference type="ChEBI" id="CHEBI:29105"/>
        <note>catalytic</note>
    </ligand>
</feature>
<dbReference type="PANTHER" id="PTHR33478">
    <property type="entry name" value="EXTRACELLULAR METALLOPROTEINASE MEP"/>
    <property type="match status" value="1"/>
</dbReference>
<keyword evidence="14" id="KW-1185">Reference proteome</keyword>
<accession>A0A9P7UL07</accession>
<feature type="signal peptide" evidence="12">
    <location>
        <begin position="1"/>
        <end position="23"/>
    </location>
</feature>
<feature type="binding site" evidence="11">
    <location>
        <position position="222"/>
    </location>
    <ligand>
        <name>Zn(2+)</name>
        <dbReference type="ChEBI" id="CHEBI:29105"/>
        <note>catalytic</note>
    </ligand>
</feature>
<evidence type="ECO:0000256" key="11">
    <source>
        <dbReference type="PIRSR" id="PIRSR601842-2"/>
    </source>
</evidence>
<evidence type="ECO:0000313" key="13">
    <source>
        <dbReference type="EMBL" id="KAG7086208.1"/>
    </source>
</evidence>
<evidence type="ECO:0000256" key="10">
    <source>
        <dbReference type="PIRSR" id="PIRSR601842-1"/>
    </source>
</evidence>
<dbReference type="GO" id="GO:0006508">
    <property type="term" value="P:proteolysis"/>
    <property type="evidence" value="ECO:0007669"/>
    <property type="project" value="UniProtKB-KW"/>
</dbReference>
<evidence type="ECO:0000256" key="9">
    <source>
        <dbReference type="ARBA" id="ARBA00023145"/>
    </source>
</evidence>
<dbReference type="KEGG" id="more:E1B28_002172"/>
<keyword evidence="6 12" id="KW-0378">Hydrolase</keyword>
<keyword evidence="3 12" id="KW-0964">Secreted</keyword>
<evidence type="ECO:0000256" key="5">
    <source>
        <dbReference type="ARBA" id="ARBA00022723"/>
    </source>
</evidence>
<feature type="binding site" evidence="11">
    <location>
        <position position="398"/>
    </location>
    <ligand>
        <name>Zn(2+)</name>
        <dbReference type="ChEBI" id="CHEBI:29105"/>
        <note>catalytic</note>
    </ligand>
</feature>
<evidence type="ECO:0000256" key="2">
    <source>
        <dbReference type="ARBA" id="ARBA00006006"/>
    </source>
</evidence>
<dbReference type="InterPro" id="IPR027268">
    <property type="entry name" value="Peptidase_M4/M1_CTD_sf"/>
</dbReference>
<evidence type="ECO:0000256" key="7">
    <source>
        <dbReference type="ARBA" id="ARBA00022833"/>
    </source>
</evidence>
<dbReference type="AlphaFoldDB" id="A0A9P7UL07"/>
<dbReference type="CDD" id="cd09596">
    <property type="entry name" value="M36"/>
    <property type="match status" value="1"/>
</dbReference>
<evidence type="ECO:0000256" key="12">
    <source>
        <dbReference type="RuleBase" id="RU364017"/>
    </source>
</evidence>
<keyword evidence="7 11" id="KW-0862">Zinc</keyword>
<dbReference type="InterPro" id="IPR050371">
    <property type="entry name" value="Fungal_virulence_M36"/>
</dbReference>
<evidence type="ECO:0000256" key="3">
    <source>
        <dbReference type="ARBA" id="ARBA00022525"/>
    </source>
</evidence>
<dbReference type="EC" id="3.4.24.-" evidence="12"/>
<dbReference type="GeneID" id="66071248"/>
<keyword evidence="12" id="KW-0732">Signal</keyword>
<evidence type="ECO:0000313" key="14">
    <source>
        <dbReference type="Proteomes" id="UP001049176"/>
    </source>
</evidence>
<dbReference type="Pfam" id="PF02128">
    <property type="entry name" value="Peptidase_M36"/>
    <property type="match status" value="1"/>
</dbReference>
<feature type="active site" evidence="10">
    <location>
        <position position="395"/>
    </location>
</feature>
<feature type="binding site" evidence="11">
    <location>
        <position position="423"/>
    </location>
    <ligand>
        <name>Zn(2+)</name>
        <dbReference type="ChEBI" id="CHEBI:29105"/>
        <note>catalytic</note>
    </ligand>
</feature>
<dbReference type="RefSeq" id="XP_043002679.1">
    <property type="nucleotide sequence ID" value="XM_043159081.1"/>
</dbReference>
<keyword evidence="8 12" id="KW-0482">Metalloprotease</keyword>
<keyword evidence="9 12" id="KW-0865">Zymogen</keyword>
<dbReference type="Gene3D" id="1.10.390.10">
    <property type="entry name" value="Neutral Protease Domain 2"/>
    <property type="match status" value="1"/>
</dbReference>
<dbReference type="GO" id="GO:0004222">
    <property type="term" value="F:metalloendopeptidase activity"/>
    <property type="evidence" value="ECO:0007669"/>
    <property type="project" value="InterPro"/>
</dbReference>
<evidence type="ECO:0000256" key="6">
    <source>
        <dbReference type="ARBA" id="ARBA00022801"/>
    </source>
</evidence>
<dbReference type="Proteomes" id="UP001049176">
    <property type="component" value="Chromosome 10"/>
</dbReference>
<feature type="chain" id="PRO_5040534620" description="Extracellular metalloproteinase" evidence="12">
    <location>
        <begin position="24"/>
        <end position="492"/>
    </location>
</feature>
<organism evidence="13 14">
    <name type="scientific">Marasmius oreades</name>
    <name type="common">fairy-ring Marasmius</name>
    <dbReference type="NCBI Taxonomy" id="181124"/>
    <lineage>
        <taxon>Eukaryota</taxon>
        <taxon>Fungi</taxon>
        <taxon>Dikarya</taxon>
        <taxon>Basidiomycota</taxon>
        <taxon>Agaricomycotina</taxon>
        <taxon>Agaricomycetes</taxon>
        <taxon>Agaricomycetidae</taxon>
        <taxon>Agaricales</taxon>
        <taxon>Marasmiineae</taxon>
        <taxon>Marasmiaceae</taxon>
        <taxon>Marasmius</taxon>
    </lineage>
</organism>
<keyword evidence="5 11" id="KW-0479">Metal-binding</keyword>
<evidence type="ECO:0000256" key="8">
    <source>
        <dbReference type="ARBA" id="ARBA00023049"/>
    </source>
</evidence>
<keyword evidence="4 12" id="KW-0645">Protease</keyword>